<comment type="caution">
    <text evidence="2">The sequence shown here is derived from an EMBL/GenBank/DDBJ whole genome shotgun (WGS) entry which is preliminary data.</text>
</comment>
<keyword evidence="1" id="KW-1133">Transmembrane helix</keyword>
<protein>
    <submittedName>
        <fullName evidence="2">Uncharacterized protein</fullName>
    </submittedName>
</protein>
<dbReference type="Proteomes" id="UP001174934">
    <property type="component" value="Unassembled WGS sequence"/>
</dbReference>
<keyword evidence="3" id="KW-1185">Reference proteome</keyword>
<reference evidence="2" key="1">
    <citation type="submission" date="2023-06" db="EMBL/GenBank/DDBJ databases">
        <title>Genome-scale phylogeny and comparative genomics of the fungal order Sordariales.</title>
        <authorList>
            <consortium name="Lawrence Berkeley National Laboratory"/>
            <person name="Hensen N."/>
            <person name="Bonometti L."/>
            <person name="Westerberg I."/>
            <person name="Brannstrom I.O."/>
            <person name="Guillou S."/>
            <person name="Cros-Aarteil S."/>
            <person name="Calhoun S."/>
            <person name="Haridas S."/>
            <person name="Kuo A."/>
            <person name="Mondo S."/>
            <person name="Pangilinan J."/>
            <person name="Riley R."/>
            <person name="LaButti K."/>
            <person name="Andreopoulos B."/>
            <person name="Lipzen A."/>
            <person name="Chen C."/>
            <person name="Yanf M."/>
            <person name="Daum C."/>
            <person name="Ng V."/>
            <person name="Clum A."/>
            <person name="Steindorff A."/>
            <person name="Ohm R."/>
            <person name="Martin F."/>
            <person name="Silar P."/>
            <person name="Natvig D."/>
            <person name="Lalanne C."/>
            <person name="Gautier V."/>
            <person name="Ament-velasquez S.L."/>
            <person name="Kruys A."/>
            <person name="Hutchinson M.I."/>
            <person name="Powell A.J."/>
            <person name="Barry K."/>
            <person name="Miller A.N."/>
            <person name="Grigoriev I.V."/>
            <person name="Debuchy R."/>
            <person name="Gladieux P."/>
            <person name="Thoren M.H."/>
            <person name="Johannesson H."/>
        </authorList>
    </citation>
    <scope>NUCLEOTIDE SEQUENCE</scope>
    <source>
        <strain evidence="2">SMH3391-2</strain>
    </source>
</reference>
<feature type="transmembrane region" description="Helical" evidence="1">
    <location>
        <begin position="12"/>
        <end position="31"/>
    </location>
</feature>
<keyword evidence="1" id="KW-0472">Membrane</keyword>
<evidence type="ECO:0000313" key="2">
    <source>
        <dbReference type="EMBL" id="KAK0628867.1"/>
    </source>
</evidence>
<proteinExistence type="predicted"/>
<gene>
    <name evidence="2" type="ORF">B0T17DRAFT_168813</name>
</gene>
<evidence type="ECO:0000313" key="3">
    <source>
        <dbReference type="Proteomes" id="UP001174934"/>
    </source>
</evidence>
<evidence type="ECO:0000256" key="1">
    <source>
        <dbReference type="SAM" id="Phobius"/>
    </source>
</evidence>
<accession>A0AA40C895</accession>
<organism evidence="2 3">
    <name type="scientific">Bombardia bombarda</name>
    <dbReference type="NCBI Taxonomy" id="252184"/>
    <lineage>
        <taxon>Eukaryota</taxon>
        <taxon>Fungi</taxon>
        <taxon>Dikarya</taxon>
        <taxon>Ascomycota</taxon>
        <taxon>Pezizomycotina</taxon>
        <taxon>Sordariomycetes</taxon>
        <taxon>Sordariomycetidae</taxon>
        <taxon>Sordariales</taxon>
        <taxon>Lasiosphaeriaceae</taxon>
        <taxon>Bombardia</taxon>
    </lineage>
</organism>
<sequence length="172" mass="19465">MDVSKSQSIVSSFFTLFLLSAPLFSSLWLMMQQDGKSFDTSFNWRQHDLPHLMQPQVVQHRMGLAAFLGEVMDGSLADDLAQHLDMASIRHPHVLIDLLLYDGDLVIGRPSLRKGGRVCFSIYQPTRRFMVAVLTGVGVLPKPDRTDFFMGRTRSTKYPVVYDEQRPASTCL</sequence>
<name>A0AA40C895_9PEZI</name>
<dbReference type="AlphaFoldDB" id="A0AA40C895"/>
<keyword evidence="1" id="KW-0812">Transmembrane</keyword>
<dbReference type="EMBL" id="JAULSR010000002">
    <property type="protein sequence ID" value="KAK0628867.1"/>
    <property type="molecule type" value="Genomic_DNA"/>
</dbReference>